<evidence type="ECO:0000256" key="7">
    <source>
        <dbReference type="ARBA" id="ARBA00023122"/>
    </source>
</evidence>
<feature type="region of interest" description="Disordered" evidence="11">
    <location>
        <begin position="1"/>
        <end position="57"/>
    </location>
</feature>
<keyword evidence="2 10" id="KW-0813">Transport</keyword>
<dbReference type="PRINTS" id="PR00762">
    <property type="entry name" value="CLCHANNEL"/>
</dbReference>
<keyword evidence="3 10" id="KW-0812">Transmembrane</keyword>
<gene>
    <name evidence="12" type="ORF">LSAA_13585</name>
</gene>
<dbReference type="EMBL" id="HG994587">
    <property type="protein sequence ID" value="CAF3020263.1"/>
    <property type="molecule type" value="Genomic_DNA"/>
</dbReference>
<dbReference type="GO" id="GO:0005254">
    <property type="term" value="F:chloride channel activity"/>
    <property type="evidence" value="ECO:0007669"/>
    <property type="project" value="UniProtKB-UniRule"/>
</dbReference>
<dbReference type="Proteomes" id="UP000675881">
    <property type="component" value="Chromosome 8"/>
</dbReference>
<evidence type="ECO:0000256" key="4">
    <source>
        <dbReference type="ARBA" id="ARBA00022737"/>
    </source>
</evidence>
<dbReference type="AlphaFoldDB" id="A0A7R8D4A9"/>
<feature type="transmembrane region" description="Helical" evidence="10">
    <location>
        <begin position="364"/>
        <end position="382"/>
    </location>
</feature>
<dbReference type="Pfam" id="PF00654">
    <property type="entry name" value="Voltage_CLC"/>
    <property type="match status" value="2"/>
</dbReference>
<sequence length="722" mass="79181">MKQRGDWKNLDGFLGSSATRGVIQNPPPSKNQDRVQLCSGSSDDEVDSGGAPTPNVSEEELLLTAPWSREIRTSCLGPRGREKISAYGQVIGSLSVTESQGVDATLESLDYDLGSSLLRQEHIKHRTVSAGSLLTILLRWFLLLFIGILPALVATGINLAIETLSNAKFSFIRKMLDHYFIHGSMVIPFVVWILMSWISGAIAGVLVAFGEPQAAGSGIPQIKAYLNGIAVPRLMRLKTLFTKSVGVVFSVVAGLAVGKEGPMIHSGAAIGAGICQGKSSSLGMDFIVNSRFYKIFSHYRNDGEKRDFVACGAAAGVAAAFGAPFGGVLFALEEGNKGVPGKLSNGGLISFGKFENALYGMETFPVLILIGVIGGLLGALYVQLNLLYTKVRLSFFQNRYVKVFDVIYISGLGAAIGSTMFLLWNDCIELPVERHKSSHPLQLSCPGGQYHVMANLWFATPEDGSLHSFGAAAQLSGNVRMMVSLTLIIIESTGNLTYSFPIVIVCMIAKYTGDYFNDGLYDVHSELNGVPYLPWQPPVNYRSLIARDIMTSPLCVFEVENSLEYVWDVLKLTSHNGFPVVEPGGRFEGIILRDHILAMLHFRIFKDFHARILPSSDVKFIFNYRREVPHEQSQRHGEWDGCPTFKSISGCSTGDISAYKRGFFCDDLAIKYPLLDNTISIVECFIIWVCYCYCHNPHSGMATSLPLHDKSSQNWKNPLDIY</sequence>
<evidence type="ECO:0000256" key="11">
    <source>
        <dbReference type="SAM" id="MobiDB-lite"/>
    </source>
</evidence>
<keyword evidence="4" id="KW-0677">Repeat</keyword>
<dbReference type="Gene3D" id="1.10.3080.10">
    <property type="entry name" value="Clc chloride channel"/>
    <property type="match status" value="2"/>
</dbReference>
<accession>A0A7R8D4A9</accession>
<keyword evidence="8 10" id="KW-0472">Membrane</keyword>
<evidence type="ECO:0000256" key="10">
    <source>
        <dbReference type="RuleBase" id="RU361221"/>
    </source>
</evidence>
<keyword evidence="13" id="KW-1185">Reference proteome</keyword>
<keyword evidence="7" id="KW-0129">CBS domain</keyword>
<dbReference type="SUPFAM" id="SSF81340">
    <property type="entry name" value="Clc chloride channel"/>
    <property type="match status" value="1"/>
</dbReference>
<dbReference type="InterPro" id="IPR001807">
    <property type="entry name" value="ClC"/>
</dbReference>
<dbReference type="PROSITE" id="PS51371">
    <property type="entry name" value="CBS"/>
    <property type="match status" value="1"/>
</dbReference>
<feature type="transmembrane region" description="Helical" evidence="10">
    <location>
        <begin position="308"/>
        <end position="332"/>
    </location>
</feature>
<comment type="similarity">
    <text evidence="10">Belongs to the chloride channel (TC 2.A.49) family.</text>
</comment>
<feature type="transmembrane region" description="Helical" evidence="10">
    <location>
        <begin position="403"/>
        <end position="424"/>
    </location>
</feature>
<evidence type="ECO:0000256" key="3">
    <source>
        <dbReference type="ARBA" id="ARBA00022692"/>
    </source>
</evidence>
<evidence type="ECO:0000256" key="2">
    <source>
        <dbReference type="ARBA" id="ARBA00022448"/>
    </source>
</evidence>
<evidence type="ECO:0000256" key="8">
    <source>
        <dbReference type="ARBA" id="ARBA00023136"/>
    </source>
</evidence>
<feature type="transmembrane region" description="Helical" evidence="10">
    <location>
        <begin position="181"/>
        <end position="209"/>
    </location>
</feature>
<dbReference type="InterPro" id="IPR051280">
    <property type="entry name" value="Cl-channel/antiporter"/>
</dbReference>
<keyword evidence="6 10" id="KW-0406">Ion transport</keyword>
<dbReference type="OrthoDB" id="428525at2759"/>
<keyword evidence="5 10" id="KW-1133">Transmembrane helix</keyword>
<comment type="caution">
    <text evidence="10">Lacks conserved residue(s) required for the propagation of feature annotation.</text>
</comment>
<dbReference type="Gene3D" id="3.10.580.10">
    <property type="entry name" value="CBS-domain"/>
    <property type="match status" value="1"/>
</dbReference>
<name>A0A7R8D4A9_LEPSM</name>
<evidence type="ECO:0000256" key="5">
    <source>
        <dbReference type="ARBA" id="ARBA00022989"/>
    </source>
</evidence>
<protein>
    <recommendedName>
        <fullName evidence="10">Chloride channel protein</fullName>
    </recommendedName>
</protein>
<proteinExistence type="inferred from homology"/>
<dbReference type="PANTHER" id="PTHR11689">
    <property type="entry name" value="CHLORIDE CHANNEL PROTEIN CLC FAMILY MEMBER"/>
    <property type="match status" value="1"/>
</dbReference>
<evidence type="ECO:0000256" key="6">
    <source>
        <dbReference type="ARBA" id="ARBA00023065"/>
    </source>
</evidence>
<evidence type="ECO:0000313" key="13">
    <source>
        <dbReference type="Proteomes" id="UP000675881"/>
    </source>
</evidence>
<keyword evidence="9 10" id="KW-0868">Chloride</keyword>
<evidence type="ECO:0000256" key="9">
    <source>
        <dbReference type="ARBA" id="ARBA00023214"/>
    </source>
</evidence>
<feature type="transmembrane region" description="Helical" evidence="10">
    <location>
        <begin position="140"/>
        <end position="161"/>
    </location>
</feature>
<reference evidence="12" key="1">
    <citation type="submission" date="2021-02" db="EMBL/GenBank/DDBJ databases">
        <authorList>
            <person name="Bekaert M."/>
        </authorList>
    </citation>
    <scope>NUCLEOTIDE SEQUENCE</scope>
    <source>
        <strain evidence="12">IoA-00</strain>
    </source>
</reference>
<dbReference type="PANTHER" id="PTHR11689:SF136">
    <property type="entry name" value="H(+)_CL(-) EXCHANGE TRANSPORTER 7"/>
    <property type="match status" value="1"/>
</dbReference>
<dbReference type="InterPro" id="IPR000644">
    <property type="entry name" value="CBS_dom"/>
</dbReference>
<dbReference type="InterPro" id="IPR014743">
    <property type="entry name" value="Cl-channel_core"/>
</dbReference>
<dbReference type="SUPFAM" id="SSF54631">
    <property type="entry name" value="CBS-domain pair"/>
    <property type="match status" value="1"/>
</dbReference>
<comment type="subcellular location">
    <subcellularLocation>
        <location evidence="1 10">Membrane</location>
        <topology evidence="1 10">Multi-pass membrane protein</topology>
    </subcellularLocation>
</comment>
<organism evidence="12 13">
    <name type="scientific">Lepeophtheirus salmonis</name>
    <name type="common">Salmon louse</name>
    <name type="synonym">Caligus salmonis</name>
    <dbReference type="NCBI Taxonomy" id="72036"/>
    <lineage>
        <taxon>Eukaryota</taxon>
        <taxon>Metazoa</taxon>
        <taxon>Ecdysozoa</taxon>
        <taxon>Arthropoda</taxon>
        <taxon>Crustacea</taxon>
        <taxon>Multicrustacea</taxon>
        <taxon>Hexanauplia</taxon>
        <taxon>Copepoda</taxon>
        <taxon>Siphonostomatoida</taxon>
        <taxon>Caligidae</taxon>
        <taxon>Lepeophtheirus</taxon>
    </lineage>
</organism>
<evidence type="ECO:0000256" key="1">
    <source>
        <dbReference type="ARBA" id="ARBA00004141"/>
    </source>
</evidence>
<evidence type="ECO:0000313" key="12">
    <source>
        <dbReference type="EMBL" id="CAF3020263.1"/>
    </source>
</evidence>
<dbReference type="InterPro" id="IPR046342">
    <property type="entry name" value="CBS_dom_sf"/>
</dbReference>
<dbReference type="GO" id="GO:0005765">
    <property type="term" value="C:lysosomal membrane"/>
    <property type="evidence" value="ECO:0007669"/>
    <property type="project" value="TreeGrafter"/>
</dbReference>